<dbReference type="Gene3D" id="3.90.550.10">
    <property type="entry name" value="Spore Coat Polysaccharide Biosynthesis Protein SpsA, Chain A"/>
    <property type="match status" value="1"/>
</dbReference>
<evidence type="ECO:0000256" key="1">
    <source>
        <dbReference type="SAM" id="SignalP"/>
    </source>
</evidence>
<dbReference type="RefSeq" id="WP_344606074.1">
    <property type="nucleotide sequence ID" value="NZ_BAAAHE010000024.1"/>
</dbReference>
<organism evidence="2 3">
    <name type="scientific">Sporichthya brevicatena</name>
    <dbReference type="NCBI Taxonomy" id="171442"/>
    <lineage>
        <taxon>Bacteria</taxon>
        <taxon>Bacillati</taxon>
        <taxon>Actinomycetota</taxon>
        <taxon>Actinomycetes</taxon>
        <taxon>Sporichthyales</taxon>
        <taxon>Sporichthyaceae</taxon>
        <taxon>Sporichthya</taxon>
    </lineage>
</organism>
<dbReference type="Pfam" id="PF13641">
    <property type="entry name" value="Glyco_tranf_2_3"/>
    <property type="match status" value="1"/>
</dbReference>
<accession>A0ABN1GZJ1</accession>
<comment type="caution">
    <text evidence="2">The sequence shown here is derived from an EMBL/GenBank/DDBJ whole genome shotgun (WGS) entry which is preliminary data.</text>
</comment>
<keyword evidence="3" id="KW-1185">Reference proteome</keyword>
<feature type="signal peptide" evidence="1">
    <location>
        <begin position="1"/>
        <end position="23"/>
    </location>
</feature>
<dbReference type="PANTHER" id="PTHR43646">
    <property type="entry name" value="GLYCOSYLTRANSFERASE"/>
    <property type="match status" value="1"/>
</dbReference>
<dbReference type="Proteomes" id="UP001500957">
    <property type="component" value="Unassembled WGS sequence"/>
</dbReference>
<dbReference type="InterPro" id="IPR029044">
    <property type="entry name" value="Nucleotide-diphossugar_trans"/>
</dbReference>
<evidence type="ECO:0000313" key="2">
    <source>
        <dbReference type="EMBL" id="GAA0624622.1"/>
    </source>
</evidence>
<dbReference type="CDD" id="cd00761">
    <property type="entry name" value="Glyco_tranf_GTA_type"/>
    <property type="match status" value="1"/>
</dbReference>
<name>A0ABN1GZJ1_9ACTN</name>
<evidence type="ECO:0000313" key="3">
    <source>
        <dbReference type="Proteomes" id="UP001500957"/>
    </source>
</evidence>
<feature type="chain" id="PRO_5046140969" evidence="1">
    <location>
        <begin position="24"/>
        <end position="374"/>
    </location>
</feature>
<sequence length="374" mass="38576">MSSPGRAAVAAGALLSLGGAALAAANVVTVRVARPDAPDVPPGRRVSVLLPVRDEAAVVGRCLRALLAQEGVADLEILVLDDGSTDGTGDLARAVAVDDPRVRVLTGEPPPPGRLGKPHACARLAAEATGDVLVFVDADVLLHSRAVAAALAVMAESGLKLLSLMPRQVTDSPGERLVQPLLAWSWLSTLPVRPAEHSLRPSTAAAIGQFLVVERATYDAFGGHDAVRDRVVDDIELARAAKRAGHRAGMVVGSDVASCRMYAGWTELRAGHTKWLWAAFGAGGRVVPAAAVCGVLLLLGPVPAVAALRGSRLGLAGYAAGAAGRALVARRVGSRVWPDVLAHPASTAAAAFLLADSVRARRRGTLTWKGRPLP</sequence>
<gene>
    <name evidence="2" type="ORF">GCM10009547_29740</name>
</gene>
<keyword evidence="1" id="KW-0732">Signal</keyword>
<proteinExistence type="predicted"/>
<dbReference type="EMBL" id="BAAAHE010000024">
    <property type="protein sequence ID" value="GAA0624622.1"/>
    <property type="molecule type" value="Genomic_DNA"/>
</dbReference>
<protein>
    <submittedName>
        <fullName evidence="2">Glycosyltransferase</fullName>
    </submittedName>
</protein>
<dbReference type="SUPFAM" id="SSF53448">
    <property type="entry name" value="Nucleotide-diphospho-sugar transferases"/>
    <property type="match status" value="1"/>
</dbReference>
<reference evidence="2 3" key="1">
    <citation type="journal article" date="2019" name="Int. J. Syst. Evol. Microbiol.">
        <title>The Global Catalogue of Microorganisms (GCM) 10K type strain sequencing project: providing services to taxonomists for standard genome sequencing and annotation.</title>
        <authorList>
            <consortium name="The Broad Institute Genomics Platform"/>
            <consortium name="The Broad Institute Genome Sequencing Center for Infectious Disease"/>
            <person name="Wu L."/>
            <person name="Ma J."/>
        </authorList>
    </citation>
    <scope>NUCLEOTIDE SEQUENCE [LARGE SCALE GENOMIC DNA]</scope>
    <source>
        <strain evidence="2 3">JCM 10671</strain>
    </source>
</reference>
<dbReference type="PANTHER" id="PTHR43646:SF3">
    <property type="entry name" value="SLR1566 PROTEIN"/>
    <property type="match status" value="1"/>
</dbReference>